<dbReference type="GO" id="GO:0005524">
    <property type="term" value="F:ATP binding"/>
    <property type="evidence" value="ECO:0007669"/>
    <property type="project" value="UniProtKB-UniRule"/>
</dbReference>
<dbReference type="InterPro" id="IPR001882">
    <property type="entry name" value="Biotin_BS"/>
</dbReference>
<keyword evidence="6 9" id="KW-0067">ATP-binding</keyword>
<evidence type="ECO:0000256" key="5">
    <source>
        <dbReference type="ARBA" id="ARBA00022741"/>
    </source>
</evidence>
<dbReference type="GO" id="GO:0046872">
    <property type="term" value="F:metal ion binding"/>
    <property type="evidence" value="ECO:0007669"/>
    <property type="project" value="InterPro"/>
</dbReference>
<dbReference type="Gene3D" id="3.30.1490.20">
    <property type="entry name" value="ATP-grasp fold, A domain"/>
    <property type="match status" value="1"/>
</dbReference>
<dbReference type="InterPro" id="IPR034733">
    <property type="entry name" value="AcCoA_carboxyl_beta"/>
</dbReference>
<evidence type="ECO:0000259" key="15">
    <source>
        <dbReference type="PROSITE" id="PS50989"/>
    </source>
</evidence>
<evidence type="ECO:0000256" key="6">
    <source>
        <dbReference type="ARBA" id="ARBA00022840"/>
    </source>
</evidence>
<dbReference type="SUPFAM" id="SSF52440">
    <property type="entry name" value="PreATP-grasp domain"/>
    <property type="match status" value="1"/>
</dbReference>
<dbReference type="Gene3D" id="3.90.226.10">
    <property type="entry name" value="2-enoyl-CoA Hydratase, Chain A, domain 1"/>
    <property type="match status" value="2"/>
</dbReference>
<dbReference type="Pfam" id="PF02786">
    <property type="entry name" value="CPSase_L_D2"/>
    <property type="match status" value="1"/>
</dbReference>
<dbReference type="InterPro" id="IPR005481">
    <property type="entry name" value="BC-like_N"/>
</dbReference>
<dbReference type="PANTHER" id="PTHR48095:SF5">
    <property type="entry name" value="BLL7292 PROTEIN"/>
    <property type="match status" value="1"/>
</dbReference>
<dbReference type="Gene3D" id="2.40.50.100">
    <property type="match status" value="1"/>
</dbReference>
<dbReference type="InterPro" id="IPR011763">
    <property type="entry name" value="COA_CT_C"/>
</dbReference>
<dbReference type="InterPro" id="IPR011053">
    <property type="entry name" value="Single_hybrid_motif"/>
</dbReference>
<evidence type="ECO:0000256" key="7">
    <source>
        <dbReference type="ARBA" id="ARBA00023267"/>
    </source>
</evidence>
<name>A0A923MCS9_9BURK</name>
<evidence type="ECO:0000259" key="12">
    <source>
        <dbReference type="PROSITE" id="PS50975"/>
    </source>
</evidence>
<reference evidence="16" key="1">
    <citation type="submission" date="2020-08" db="EMBL/GenBank/DDBJ databases">
        <title>Ramlibacter sp. GTP1 16S ribosomal RNA gene genome sequencing and assembly.</title>
        <authorList>
            <person name="Kang M."/>
        </authorList>
    </citation>
    <scope>NUCLEOTIDE SEQUENCE</scope>
    <source>
        <strain evidence="16">GTP1</strain>
    </source>
</reference>
<dbReference type="Pfam" id="PF02785">
    <property type="entry name" value="Biotin_carb_C"/>
    <property type="match status" value="1"/>
</dbReference>
<dbReference type="InterPro" id="IPR016185">
    <property type="entry name" value="PreATP-grasp_dom_sf"/>
</dbReference>
<dbReference type="InterPro" id="IPR013815">
    <property type="entry name" value="ATP_grasp_subdomain_1"/>
</dbReference>
<dbReference type="InterPro" id="IPR011054">
    <property type="entry name" value="Rudment_hybrid_motif"/>
</dbReference>
<protein>
    <recommendedName>
        <fullName evidence="3">acetyl-CoA carboxylase</fullName>
        <ecNumber evidence="3">6.4.1.2</ecNumber>
    </recommendedName>
</protein>
<keyword evidence="8" id="KW-0511">Multifunctional enzyme</keyword>
<sequence>MSDTERRALQSPFRKVLVANRGEIAVRIARAAAELGIASVGIHSTNDAGSVHWRRCDEAVALPGTGAAAYLDMDAVIGAARASGCDAVHPGYGFLSENAAFARRCAEAGLAFIGPRPEVLDLLGDKAQARRLAAECNIPVARGISRAVTLDEAREFLASLGSGAIMLKALAGGGGRGMRVVESPDALPEAFASAQAEARAAFGNDALYVEELVTQARHVEVQVLGDTAGEVAHLHERECTLQRRQQKLVEFAPSPFLDATMRAALADAACVLARAAGVHTLCTMEFLVAPDGRFVFMEANPRLQVEHTVTEAVTGIDLVQAQFLLAAGRTLEVLGLQQQDIPAPRGLAVQLRVNMERIDAQGHALPASGTLRAFDAPGGAGVRIDTFARAGWTPSTRFDSLLAKLVVHVPGTRVEDLLLRAGRALAEFEIEGVSTNIGFLQALLADADVVAGRVDTRFVERHGARLAAAAQGQPRLHGAAREEPATSGNADALAADDAADAAAGEADAFAPEGVQVVAAPLGGVVARLAVAAGDTVRAGQTLAVVEAMKMEHAVTAPCAGQVLSLHAALGEAVVEGRPLVWLEPGDAGDAAHEDAGIQHDPVAAQRLQELRDRKAALLDAARPDAVARQRGRGALTARERIARLCDAGSFVEMGALLAPESGAAAPADGVVVGSARIAGRPVMVAAQDFSVFGGSSGLMGRNKIARALQRARINGMPMVMLFDGGGHRIQDGQNSRHFASSTNMFQEFSYLSGWVPVVSAVLGAGFAANTNYCAMSDFVVMVRGQAEMGLAGPALVKAGTGETISGQDLGGAAEQVDRNGLADLAVDTEDEAFAAVRGFLSYLPSNARAARADVQAVQEPAGDELSQLVPANTRVAYDMRQVVARIADVGSVFEIKPTYGANMVTAFARLDGRAVGFIGNQPLVMGGMIDSAAAEKTARFIALCDAYGLPLVYLVDVPGMSIGSRAERTTLGRRSAKMLFELGHATVPRASVVLRKGYGLGYVAMCGGRGFEPDTCLAWPTAEICAMSIEGSVDVAYRKQFATAPDPAAKRREIIDGIRARVSAVQAAEGFGIDDVIEPGETRARLIDVFAQAPARRQPAMPPKFRSIPPI</sequence>
<dbReference type="SUPFAM" id="SSF52096">
    <property type="entry name" value="ClpP/crotonase"/>
    <property type="match status" value="2"/>
</dbReference>
<evidence type="ECO:0000256" key="9">
    <source>
        <dbReference type="PROSITE-ProRule" id="PRU00409"/>
    </source>
</evidence>
<dbReference type="PROSITE" id="PS50968">
    <property type="entry name" value="BIOTINYL_LIPOYL"/>
    <property type="match status" value="1"/>
</dbReference>
<feature type="domain" description="Lipoyl-binding" evidence="11">
    <location>
        <begin position="505"/>
        <end position="583"/>
    </location>
</feature>
<dbReference type="Pfam" id="PF01039">
    <property type="entry name" value="Carboxyl_trans"/>
    <property type="match status" value="1"/>
</dbReference>
<dbReference type="SUPFAM" id="SSF51230">
    <property type="entry name" value="Single hybrid motif"/>
    <property type="match status" value="1"/>
</dbReference>
<dbReference type="Gene3D" id="3.40.50.20">
    <property type="match status" value="1"/>
</dbReference>
<dbReference type="SMART" id="SM00878">
    <property type="entry name" value="Biotin_carb_C"/>
    <property type="match status" value="1"/>
</dbReference>
<dbReference type="InterPro" id="IPR011761">
    <property type="entry name" value="ATP-grasp"/>
</dbReference>
<dbReference type="PROSITE" id="PS50989">
    <property type="entry name" value="COA_CT_CTER"/>
    <property type="match status" value="1"/>
</dbReference>
<dbReference type="RefSeq" id="WP_187083549.1">
    <property type="nucleotide sequence ID" value="NZ_JACORU010000009.1"/>
</dbReference>
<keyword evidence="17" id="KW-1185">Reference proteome</keyword>
<evidence type="ECO:0000259" key="14">
    <source>
        <dbReference type="PROSITE" id="PS50980"/>
    </source>
</evidence>
<dbReference type="PROSITE" id="PS50979">
    <property type="entry name" value="BC"/>
    <property type="match status" value="1"/>
</dbReference>
<feature type="domain" description="Biotin carboxylation" evidence="13">
    <location>
        <begin position="12"/>
        <end position="464"/>
    </location>
</feature>
<evidence type="ECO:0000256" key="4">
    <source>
        <dbReference type="ARBA" id="ARBA00022598"/>
    </source>
</evidence>
<dbReference type="GO" id="GO:0003989">
    <property type="term" value="F:acetyl-CoA carboxylase activity"/>
    <property type="evidence" value="ECO:0007669"/>
    <property type="project" value="UniProtKB-EC"/>
</dbReference>
<dbReference type="FunFam" id="3.40.50.20:FF:000010">
    <property type="entry name" value="Propionyl-CoA carboxylase subunit alpha"/>
    <property type="match status" value="1"/>
</dbReference>
<dbReference type="PROSITE" id="PS00188">
    <property type="entry name" value="BIOTIN"/>
    <property type="match status" value="1"/>
</dbReference>
<keyword evidence="5 9" id="KW-0547">Nucleotide-binding</keyword>
<evidence type="ECO:0000256" key="8">
    <source>
        <dbReference type="ARBA" id="ARBA00023268"/>
    </source>
</evidence>
<feature type="region of interest" description="Disordered" evidence="10">
    <location>
        <begin position="469"/>
        <end position="489"/>
    </location>
</feature>
<dbReference type="InterPro" id="IPR051602">
    <property type="entry name" value="ACC_Biotin_Carboxylase"/>
</dbReference>
<comment type="pathway">
    <text evidence="2">Lipid metabolism; malonyl-CoA biosynthesis; malonyl-CoA from acetyl-CoA: step 1/1.</text>
</comment>
<dbReference type="EMBL" id="JACORU010000009">
    <property type="protein sequence ID" value="MBC5767053.1"/>
    <property type="molecule type" value="Genomic_DNA"/>
</dbReference>
<proteinExistence type="predicted"/>
<evidence type="ECO:0000259" key="13">
    <source>
        <dbReference type="PROSITE" id="PS50979"/>
    </source>
</evidence>
<dbReference type="EC" id="6.4.1.2" evidence="3"/>
<dbReference type="PROSITE" id="PS50975">
    <property type="entry name" value="ATP_GRASP"/>
    <property type="match status" value="1"/>
</dbReference>
<accession>A0A923MCS9</accession>
<dbReference type="SUPFAM" id="SSF56059">
    <property type="entry name" value="Glutathione synthetase ATP-binding domain-like"/>
    <property type="match status" value="1"/>
</dbReference>
<dbReference type="AlphaFoldDB" id="A0A923MCS9"/>
<dbReference type="Pfam" id="PF00289">
    <property type="entry name" value="Biotin_carb_N"/>
    <property type="match status" value="1"/>
</dbReference>
<organism evidence="16 17">
    <name type="scientific">Ramlibacter albus</name>
    <dbReference type="NCBI Taxonomy" id="2079448"/>
    <lineage>
        <taxon>Bacteria</taxon>
        <taxon>Pseudomonadati</taxon>
        <taxon>Pseudomonadota</taxon>
        <taxon>Betaproteobacteria</taxon>
        <taxon>Burkholderiales</taxon>
        <taxon>Comamonadaceae</taxon>
        <taxon>Ramlibacter</taxon>
    </lineage>
</organism>
<dbReference type="InterPro" id="IPR029045">
    <property type="entry name" value="ClpP/crotonase-like_dom_sf"/>
</dbReference>
<gene>
    <name evidence="16" type="ORF">H8R02_21485</name>
</gene>
<evidence type="ECO:0000259" key="11">
    <source>
        <dbReference type="PROSITE" id="PS50968"/>
    </source>
</evidence>
<evidence type="ECO:0000256" key="3">
    <source>
        <dbReference type="ARBA" id="ARBA00013058"/>
    </source>
</evidence>
<dbReference type="PROSITE" id="PS50980">
    <property type="entry name" value="COA_CT_NTER"/>
    <property type="match status" value="1"/>
</dbReference>
<dbReference type="Proteomes" id="UP000596827">
    <property type="component" value="Unassembled WGS sequence"/>
</dbReference>
<dbReference type="SUPFAM" id="SSF51246">
    <property type="entry name" value="Rudiment single hybrid motif"/>
    <property type="match status" value="1"/>
</dbReference>
<dbReference type="PROSITE" id="PS00867">
    <property type="entry name" value="CPSASE_2"/>
    <property type="match status" value="1"/>
</dbReference>
<dbReference type="InterPro" id="IPR000089">
    <property type="entry name" value="Biotin_lipoyl"/>
</dbReference>
<comment type="caution">
    <text evidence="16">The sequence shown here is derived from an EMBL/GenBank/DDBJ whole genome shotgun (WGS) entry which is preliminary data.</text>
</comment>
<dbReference type="InterPro" id="IPR005482">
    <property type="entry name" value="Biotin_COase_C"/>
</dbReference>
<keyword evidence="7" id="KW-0092">Biotin</keyword>
<evidence type="ECO:0000256" key="10">
    <source>
        <dbReference type="SAM" id="MobiDB-lite"/>
    </source>
</evidence>
<feature type="domain" description="CoA carboxyltransferase C-terminal" evidence="15">
    <location>
        <begin position="861"/>
        <end position="1096"/>
    </location>
</feature>
<dbReference type="InterPro" id="IPR005479">
    <property type="entry name" value="CPAse_ATP-bd"/>
</dbReference>
<feature type="domain" description="ATP-grasp" evidence="12">
    <location>
        <begin position="130"/>
        <end position="327"/>
    </location>
</feature>
<dbReference type="InterPro" id="IPR011762">
    <property type="entry name" value="COA_CT_N"/>
</dbReference>
<comment type="cofactor">
    <cofactor evidence="1">
        <name>biotin</name>
        <dbReference type="ChEBI" id="CHEBI:57586"/>
    </cofactor>
</comment>
<evidence type="ECO:0000313" key="17">
    <source>
        <dbReference type="Proteomes" id="UP000596827"/>
    </source>
</evidence>
<evidence type="ECO:0000256" key="1">
    <source>
        <dbReference type="ARBA" id="ARBA00001953"/>
    </source>
</evidence>
<dbReference type="Pfam" id="PF00364">
    <property type="entry name" value="Biotin_lipoyl"/>
    <property type="match status" value="1"/>
</dbReference>
<keyword evidence="4" id="KW-0436">Ligase</keyword>
<dbReference type="Gene3D" id="3.30.470.20">
    <property type="entry name" value="ATP-grasp fold, B domain"/>
    <property type="match status" value="1"/>
</dbReference>
<evidence type="ECO:0000256" key="2">
    <source>
        <dbReference type="ARBA" id="ARBA00004956"/>
    </source>
</evidence>
<feature type="domain" description="CoA carboxyltransferase N-terminal" evidence="14">
    <location>
        <begin position="596"/>
        <end position="855"/>
    </location>
</feature>
<dbReference type="CDD" id="cd06850">
    <property type="entry name" value="biotinyl_domain"/>
    <property type="match status" value="1"/>
</dbReference>
<dbReference type="InterPro" id="IPR011764">
    <property type="entry name" value="Biotin_carboxylation_dom"/>
</dbReference>
<evidence type="ECO:0000313" key="16">
    <source>
        <dbReference type="EMBL" id="MBC5767053.1"/>
    </source>
</evidence>
<dbReference type="PANTHER" id="PTHR48095">
    <property type="entry name" value="PYRUVATE CARBOXYLASE SUBUNIT A"/>
    <property type="match status" value="1"/>
</dbReference>